<keyword evidence="3" id="KW-1185">Reference proteome</keyword>
<protein>
    <recommendedName>
        <fullName evidence="4">Transmembrane protein</fullName>
    </recommendedName>
</protein>
<keyword evidence="1" id="KW-0472">Membrane</keyword>
<name>A0A5N6L723_9ASTR</name>
<dbReference type="PANTHER" id="PTHR33659:SF11">
    <property type="entry name" value="TRANSMEMBRANE PROTEIN"/>
    <property type="match status" value="1"/>
</dbReference>
<dbReference type="PANTHER" id="PTHR33659">
    <property type="entry name" value="PROTEIN, PUTATIVE-RELATED-RELATED"/>
    <property type="match status" value="1"/>
</dbReference>
<keyword evidence="1" id="KW-1133">Transmembrane helix</keyword>
<dbReference type="AlphaFoldDB" id="A0A5N6L723"/>
<evidence type="ECO:0008006" key="4">
    <source>
        <dbReference type="Google" id="ProtNLM"/>
    </source>
</evidence>
<sequence length="88" mass="8885">MIVGDRSQAVPLTPPSPLNKMAHFNIVKKASAVLVIALAAVTTVSGQEFALAPAPAPSAIAGSSFSLPASGVMVATSLVITFVALLRK</sequence>
<proteinExistence type="predicted"/>
<organism evidence="2 3">
    <name type="scientific">Mikania micrantha</name>
    <name type="common">bitter vine</name>
    <dbReference type="NCBI Taxonomy" id="192012"/>
    <lineage>
        <taxon>Eukaryota</taxon>
        <taxon>Viridiplantae</taxon>
        <taxon>Streptophyta</taxon>
        <taxon>Embryophyta</taxon>
        <taxon>Tracheophyta</taxon>
        <taxon>Spermatophyta</taxon>
        <taxon>Magnoliopsida</taxon>
        <taxon>eudicotyledons</taxon>
        <taxon>Gunneridae</taxon>
        <taxon>Pentapetalae</taxon>
        <taxon>asterids</taxon>
        <taxon>campanulids</taxon>
        <taxon>Asterales</taxon>
        <taxon>Asteraceae</taxon>
        <taxon>Asteroideae</taxon>
        <taxon>Heliantheae alliance</taxon>
        <taxon>Eupatorieae</taxon>
        <taxon>Mikania</taxon>
    </lineage>
</organism>
<dbReference type="Proteomes" id="UP000326396">
    <property type="component" value="Unassembled WGS sequence"/>
</dbReference>
<comment type="caution">
    <text evidence="2">The sequence shown here is derived from an EMBL/GenBank/DDBJ whole genome shotgun (WGS) entry which is preliminary data.</text>
</comment>
<accession>A0A5N6L723</accession>
<gene>
    <name evidence="2" type="ORF">E3N88_46153</name>
</gene>
<feature type="transmembrane region" description="Helical" evidence="1">
    <location>
        <begin position="65"/>
        <end position="86"/>
    </location>
</feature>
<evidence type="ECO:0000256" key="1">
    <source>
        <dbReference type="SAM" id="Phobius"/>
    </source>
</evidence>
<reference evidence="2 3" key="1">
    <citation type="submission" date="2019-05" db="EMBL/GenBank/DDBJ databases">
        <title>Mikania micrantha, genome provides insights into the molecular mechanism of rapid growth.</title>
        <authorList>
            <person name="Liu B."/>
        </authorList>
    </citation>
    <scope>NUCLEOTIDE SEQUENCE [LARGE SCALE GENOMIC DNA]</scope>
    <source>
        <strain evidence="2">NLD-2019</strain>
        <tissue evidence="2">Leaf</tissue>
    </source>
</reference>
<evidence type="ECO:0000313" key="3">
    <source>
        <dbReference type="Proteomes" id="UP000326396"/>
    </source>
</evidence>
<evidence type="ECO:0000313" key="2">
    <source>
        <dbReference type="EMBL" id="KAC9235842.1"/>
    </source>
</evidence>
<dbReference type="EMBL" id="SZYD01002693">
    <property type="protein sequence ID" value="KAC9235842.1"/>
    <property type="molecule type" value="Genomic_DNA"/>
</dbReference>
<keyword evidence="1" id="KW-0812">Transmembrane</keyword>